<dbReference type="PROSITE" id="PS50109">
    <property type="entry name" value="HIS_KIN"/>
    <property type="match status" value="1"/>
</dbReference>
<keyword evidence="4" id="KW-0808">Transferase</keyword>
<sequence>MDESTPNDDTDLSERYAKIFRYSNDAIMVVDFGTESFVDVNPAACELLGYDRETLLSLDPSVIHPDDMDRVRESFIADVQQTGSGWTDNLTCITKDGREIPTEVSGATLESEAASSEQTRMIAILRDVSERVRRQRELERQVKRLDRFARTVSHDLRNPLTTLHGQLELARETGKKQHFNKIETTIREIDAILDNVLTLARAESVDKNNLSPVDLETVGTKAWEQVQTANATLRTDAAVNLVADGDQLRELFDNLFRNAVDHGPVDVTVTLWATDDGFVVSDDGPGVPPTEQDQVFEWGYTTIDSGTGFGLAIVADIVAAHGWDIDVSDSEAGGAAFEITGVTFV</sequence>
<dbReference type="PROSITE" id="PS50112">
    <property type="entry name" value="PAS"/>
    <property type="match status" value="1"/>
</dbReference>
<dbReference type="SUPFAM" id="SSF55874">
    <property type="entry name" value="ATPase domain of HSP90 chaperone/DNA topoisomerase II/histidine kinase"/>
    <property type="match status" value="1"/>
</dbReference>
<dbReference type="Gene3D" id="3.30.565.10">
    <property type="entry name" value="Histidine kinase-like ATPase, C-terminal domain"/>
    <property type="match status" value="1"/>
</dbReference>
<proteinExistence type="predicted"/>
<dbReference type="AlphaFoldDB" id="A0AAW4PWV2"/>
<evidence type="ECO:0000313" key="10">
    <source>
        <dbReference type="Proteomes" id="UP001430377"/>
    </source>
</evidence>
<dbReference type="CDD" id="cd00082">
    <property type="entry name" value="HisKA"/>
    <property type="match status" value="1"/>
</dbReference>
<evidence type="ECO:0000256" key="2">
    <source>
        <dbReference type="ARBA" id="ARBA00012438"/>
    </source>
</evidence>
<reference evidence="9 10" key="1">
    <citation type="submission" date="2021-06" db="EMBL/GenBank/DDBJ databases">
        <title>Halomicroarcula sp. a new haloarchaeum isolated from saline soil.</title>
        <authorList>
            <person name="Duran-Viseras A."/>
            <person name="Sanchez-Porro C."/>
            <person name="Ventosa A."/>
        </authorList>
    </citation>
    <scope>NUCLEOTIDE SEQUENCE [LARGE SCALE GENOMIC DNA]</scope>
    <source>
        <strain evidence="9 10">F13</strain>
    </source>
</reference>
<dbReference type="Gene3D" id="3.30.450.20">
    <property type="entry name" value="PAS domain"/>
    <property type="match status" value="1"/>
</dbReference>
<evidence type="ECO:0000259" key="7">
    <source>
        <dbReference type="PROSITE" id="PS50109"/>
    </source>
</evidence>
<keyword evidence="6" id="KW-0902">Two-component regulatory system</keyword>
<dbReference type="CDD" id="cd00130">
    <property type="entry name" value="PAS"/>
    <property type="match status" value="1"/>
</dbReference>
<comment type="caution">
    <text evidence="9">The sequence shown here is derived from an EMBL/GenBank/DDBJ whole genome shotgun (WGS) entry which is preliminary data.</text>
</comment>
<evidence type="ECO:0000256" key="6">
    <source>
        <dbReference type="ARBA" id="ARBA00023012"/>
    </source>
</evidence>
<dbReference type="RefSeq" id="WP_220620380.1">
    <property type="nucleotide sequence ID" value="NZ_RKLR01000015.1"/>
</dbReference>
<dbReference type="SUPFAM" id="SSF55785">
    <property type="entry name" value="PYP-like sensor domain (PAS domain)"/>
    <property type="match status" value="1"/>
</dbReference>
<dbReference type="InterPro" id="IPR036890">
    <property type="entry name" value="HATPase_C_sf"/>
</dbReference>
<dbReference type="Proteomes" id="UP001430377">
    <property type="component" value="Unassembled WGS sequence"/>
</dbReference>
<dbReference type="PRINTS" id="PR00344">
    <property type="entry name" value="BCTRLSENSOR"/>
</dbReference>
<accession>A0AAW4PWV2</accession>
<dbReference type="Pfam" id="PF13426">
    <property type="entry name" value="PAS_9"/>
    <property type="match status" value="1"/>
</dbReference>
<dbReference type="PANTHER" id="PTHR43711:SF1">
    <property type="entry name" value="HISTIDINE KINASE 1"/>
    <property type="match status" value="1"/>
</dbReference>
<keyword evidence="3" id="KW-0597">Phosphoprotein</keyword>
<dbReference type="InterPro" id="IPR050736">
    <property type="entry name" value="Sensor_HK_Regulatory"/>
</dbReference>
<feature type="domain" description="PAS" evidence="8">
    <location>
        <begin position="12"/>
        <end position="83"/>
    </location>
</feature>
<name>A0AAW4PWV2_9EURY</name>
<dbReference type="SMART" id="SM00091">
    <property type="entry name" value="PAS"/>
    <property type="match status" value="1"/>
</dbReference>
<evidence type="ECO:0000256" key="3">
    <source>
        <dbReference type="ARBA" id="ARBA00022553"/>
    </source>
</evidence>
<dbReference type="Gene3D" id="1.10.287.130">
    <property type="match status" value="1"/>
</dbReference>
<evidence type="ECO:0000256" key="1">
    <source>
        <dbReference type="ARBA" id="ARBA00000085"/>
    </source>
</evidence>
<dbReference type="InterPro" id="IPR004358">
    <property type="entry name" value="Sig_transdc_His_kin-like_C"/>
</dbReference>
<evidence type="ECO:0000256" key="4">
    <source>
        <dbReference type="ARBA" id="ARBA00022679"/>
    </source>
</evidence>
<dbReference type="SMART" id="SM00387">
    <property type="entry name" value="HATPase_c"/>
    <property type="match status" value="1"/>
</dbReference>
<feature type="domain" description="Histidine kinase" evidence="7">
    <location>
        <begin position="151"/>
        <end position="340"/>
    </location>
</feature>
<dbReference type="Pfam" id="PF00512">
    <property type="entry name" value="HisKA"/>
    <property type="match status" value="1"/>
</dbReference>
<dbReference type="EMBL" id="RKLR01000015">
    <property type="protein sequence ID" value="MBX0325518.1"/>
    <property type="molecule type" value="Genomic_DNA"/>
</dbReference>
<dbReference type="InterPro" id="IPR035965">
    <property type="entry name" value="PAS-like_dom_sf"/>
</dbReference>
<organism evidence="9 10">
    <name type="scientific">Haloarcula rubra</name>
    <dbReference type="NCBI Taxonomy" id="2487747"/>
    <lineage>
        <taxon>Archaea</taxon>
        <taxon>Methanobacteriati</taxon>
        <taxon>Methanobacteriota</taxon>
        <taxon>Stenosarchaea group</taxon>
        <taxon>Halobacteria</taxon>
        <taxon>Halobacteriales</taxon>
        <taxon>Haloarculaceae</taxon>
        <taxon>Haloarcula</taxon>
    </lineage>
</organism>
<dbReference type="NCBIfam" id="TIGR00229">
    <property type="entry name" value="sensory_box"/>
    <property type="match status" value="1"/>
</dbReference>
<comment type="catalytic activity">
    <reaction evidence="1">
        <text>ATP + protein L-histidine = ADP + protein N-phospho-L-histidine.</text>
        <dbReference type="EC" id="2.7.13.3"/>
    </reaction>
</comment>
<keyword evidence="10" id="KW-1185">Reference proteome</keyword>
<evidence type="ECO:0000313" key="9">
    <source>
        <dbReference type="EMBL" id="MBX0325518.1"/>
    </source>
</evidence>
<gene>
    <name evidence="9" type="ORF">EGH21_21060</name>
</gene>
<keyword evidence="5 9" id="KW-0418">Kinase</keyword>
<dbReference type="InterPro" id="IPR003594">
    <property type="entry name" value="HATPase_dom"/>
</dbReference>
<dbReference type="PANTHER" id="PTHR43711">
    <property type="entry name" value="TWO-COMPONENT HISTIDINE KINASE"/>
    <property type="match status" value="1"/>
</dbReference>
<dbReference type="EC" id="2.7.13.3" evidence="2"/>
<dbReference type="InterPro" id="IPR000014">
    <property type="entry name" value="PAS"/>
</dbReference>
<dbReference type="SUPFAM" id="SSF47384">
    <property type="entry name" value="Homodimeric domain of signal transducing histidine kinase"/>
    <property type="match status" value="1"/>
</dbReference>
<dbReference type="GO" id="GO:0000155">
    <property type="term" value="F:phosphorelay sensor kinase activity"/>
    <property type="evidence" value="ECO:0007669"/>
    <property type="project" value="InterPro"/>
</dbReference>
<dbReference type="InterPro" id="IPR005467">
    <property type="entry name" value="His_kinase_dom"/>
</dbReference>
<protein>
    <recommendedName>
        <fullName evidence="2">histidine kinase</fullName>
        <ecNumber evidence="2">2.7.13.3</ecNumber>
    </recommendedName>
</protein>
<dbReference type="Pfam" id="PF02518">
    <property type="entry name" value="HATPase_c"/>
    <property type="match status" value="1"/>
</dbReference>
<dbReference type="InterPro" id="IPR003661">
    <property type="entry name" value="HisK_dim/P_dom"/>
</dbReference>
<dbReference type="SMART" id="SM00388">
    <property type="entry name" value="HisKA"/>
    <property type="match status" value="1"/>
</dbReference>
<evidence type="ECO:0000256" key="5">
    <source>
        <dbReference type="ARBA" id="ARBA00022777"/>
    </source>
</evidence>
<evidence type="ECO:0000259" key="8">
    <source>
        <dbReference type="PROSITE" id="PS50112"/>
    </source>
</evidence>
<dbReference type="InterPro" id="IPR036097">
    <property type="entry name" value="HisK_dim/P_sf"/>
</dbReference>